<dbReference type="Proteomes" id="UP000028990">
    <property type="component" value="Unassembled WGS sequence"/>
</dbReference>
<gene>
    <name evidence="2" type="ORF">H920_08582</name>
</gene>
<evidence type="ECO:0000313" key="3">
    <source>
        <dbReference type="Proteomes" id="UP000028990"/>
    </source>
</evidence>
<accession>A0A091DCV8</accession>
<reference evidence="2 3" key="1">
    <citation type="submission" date="2013-11" db="EMBL/GenBank/DDBJ databases">
        <title>The Damaraland mole rat (Fukomys damarensis) genome and evolution of African mole rats.</title>
        <authorList>
            <person name="Gladyshev V.N."/>
            <person name="Fang X."/>
        </authorList>
    </citation>
    <scope>NUCLEOTIDE SEQUENCE [LARGE SCALE GENOMIC DNA]</scope>
    <source>
        <tissue evidence="2">Liver</tissue>
    </source>
</reference>
<organism evidence="2 3">
    <name type="scientific">Fukomys damarensis</name>
    <name type="common">Damaraland mole rat</name>
    <name type="synonym">Cryptomys damarensis</name>
    <dbReference type="NCBI Taxonomy" id="885580"/>
    <lineage>
        <taxon>Eukaryota</taxon>
        <taxon>Metazoa</taxon>
        <taxon>Chordata</taxon>
        <taxon>Craniata</taxon>
        <taxon>Vertebrata</taxon>
        <taxon>Euteleostomi</taxon>
        <taxon>Mammalia</taxon>
        <taxon>Eutheria</taxon>
        <taxon>Euarchontoglires</taxon>
        <taxon>Glires</taxon>
        <taxon>Rodentia</taxon>
        <taxon>Hystricomorpha</taxon>
        <taxon>Bathyergidae</taxon>
        <taxon>Fukomys</taxon>
    </lineage>
</organism>
<sequence length="202" mass="22373">MVLMWLANACASIQSDSIPGPPRSFTFKALPHFPLVKFIQRATLGSCSVVKHSPLAVSTAVYKCGRSPKAQCLELKWARGSDETEEQKTAEKPLQFKYSGIRTSLKYLCSKWDDPAVTFSEAVTGKGRSRQASSRPASRESLESDQVSVVELQAVQVEKGRQEEDHAEVNFVHVDAPRKKKRKDTLVDVPGREEGILEVVSL</sequence>
<proteinExistence type="predicted"/>
<protein>
    <submittedName>
        <fullName evidence="2">Uncharacterized protein</fullName>
    </submittedName>
</protein>
<evidence type="ECO:0000313" key="2">
    <source>
        <dbReference type="EMBL" id="KFO29979.1"/>
    </source>
</evidence>
<keyword evidence="3" id="KW-1185">Reference proteome</keyword>
<dbReference type="EMBL" id="KN122517">
    <property type="protein sequence ID" value="KFO29979.1"/>
    <property type="molecule type" value="Genomic_DNA"/>
</dbReference>
<evidence type="ECO:0000256" key="1">
    <source>
        <dbReference type="SAM" id="MobiDB-lite"/>
    </source>
</evidence>
<feature type="region of interest" description="Disordered" evidence="1">
    <location>
        <begin position="124"/>
        <end position="145"/>
    </location>
</feature>
<name>A0A091DCV8_FUKDA</name>
<dbReference type="AlphaFoldDB" id="A0A091DCV8"/>